<gene>
    <name evidence="1" type="ORF">EDB81DRAFT_862240</name>
</gene>
<dbReference type="InterPro" id="IPR053137">
    <property type="entry name" value="NLR-like"/>
</dbReference>
<dbReference type="Proteomes" id="UP000738349">
    <property type="component" value="Unassembled WGS sequence"/>
</dbReference>
<dbReference type="PANTHER" id="PTHR46082:SF11">
    <property type="entry name" value="AAA+ ATPASE DOMAIN-CONTAINING PROTEIN-RELATED"/>
    <property type="match status" value="1"/>
</dbReference>
<dbReference type="InterPro" id="IPR027417">
    <property type="entry name" value="P-loop_NTPase"/>
</dbReference>
<protein>
    <recommendedName>
        <fullName evidence="3">Kinesin light chain</fullName>
    </recommendedName>
</protein>
<dbReference type="Pfam" id="PF13424">
    <property type="entry name" value="TPR_12"/>
    <property type="match status" value="3"/>
</dbReference>
<dbReference type="OrthoDB" id="20872at2759"/>
<proteinExistence type="predicted"/>
<evidence type="ECO:0000313" key="1">
    <source>
        <dbReference type="EMBL" id="KAH7115661.1"/>
    </source>
</evidence>
<evidence type="ECO:0000313" key="2">
    <source>
        <dbReference type="Proteomes" id="UP000738349"/>
    </source>
</evidence>
<dbReference type="PANTHER" id="PTHR46082">
    <property type="entry name" value="ATP/GTP-BINDING PROTEIN-RELATED"/>
    <property type="match status" value="1"/>
</dbReference>
<reference evidence="1" key="1">
    <citation type="journal article" date="2021" name="Nat. Commun.">
        <title>Genetic determinants of endophytism in the Arabidopsis root mycobiome.</title>
        <authorList>
            <person name="Mesny F."/>
            <person name="Miyauchi S."/>
            <person name="Thiergart T."/>
            <person name="Pickel B."/>
            <person name="Atanasova L."/>
            <person name="Karlsson M."/>
            <person name="Huettel B."/>
            <person name="Barry K.W."/>
            <person name="Haridas S."/>
            <person name="Chen C."/>
            <person name="Bauer D."/>
            <person name="Andreopoulos W."/>
            <person name="Pangilinan J."/>
            <person name="LaButti K."/>
            <person name="Riley R."/>
            <person name="Lipzen A."/>
            <person name="Clum A."/>
            <person name="Drula E."/>
            <person name="Henrissat B."/>
            <person name="Kohler A."/>
            <person name="Grigoriev I.V."/>
            <person name="Martin F.M."/>
            <person name="Hacquard S."/>
        </authorList>
    </citation>
    <scope>NUCLEOTIDE SEQUENCE</scope>
    <source>
        <strain evidence="1">MPI-CAGE-AT-0147</strain>
    </source>
</reference>
<dbReference type="PRINTS" id="PR00381">
    <property type="entry name" value="KINESINLIGHT"/>
</dbReference>
<comment type="caution">
    <text evidence="1">The sequence shown here is derived from an EMBL/GenBank/DDBJ whole genome shotgun (WGS) entry which is preliminary data.</text>
</comment>
<evidence type="ECO:0008006" key="3">
    <source>
        <dbReference type="Google" id="ProtNLM"/>
    </source>
</evidence>
<dbReference type="InterPro" id="IPR011990">
    <property type="entry name" value="TPR-like_helical_dom_sf"/>
</dbReference>
<dbReference type="SUPFAM" id="SSF48452">
    <property type="entry name" value="TPR-like"/>
    <property type="match status" value="3"/>
</dbReference>
<sequence length="929" mass="104976">MTLLVSRSADYRPVPTNPGQALTMVADARHTPVAHGAHLGLLKRELDSLETTSLTISVLSRAMADAVGLAASVIAIIDLSAKVAVLCLQYSTAVGNARADITRLRSRLDDLGTTLQGVRHLLDNQNNQALATSRKLVDSVDGCTSELVQLQSRLDPGKARKAMRRFGLRALKWPFDSKEVSDIVSNLERYERTITLGLQIDQTTILLDIQQRIEGVSLQPEEDVSIVRKPCFNLPFERDPDFVDRPNIMAWMGEQHTGPVGRMALVGMGGFGKSQVAIQFAHHLRDTSPQTSVFWVHASSKPRFEEAYRSIADNLRLPRRNDPSVDVLGLVRDWLHREEAGPWLMVLDNVDDVNLFYPSSSSGGDGTVCHPADENPAALSVQRPLAVFLPKRRNGIILVTSRSMDAAEKLTGSHKAVYRISAMDDSQSLQLFRNKLQGDFDENAAANLLRTLDYIPLAITQAAAYINRRAPRISVKTYLDAFRESDKKKGSLLNSDAGDLRRDETVSNSVVTTWQVTFEQGIPEFVLHKYNGDLTENVDRDEDSDEFEDDLDVLRGYSLVSVTATRDVCEVHSLVQFCTRAWLSVVDDAERWRQVFLWAMSRHFPRGTFETWPTCQMLLPHIESIVEEEPPEKDLVQWAYLLTNCAWYLVTTGSYKAAEKLGEKAVKTRASVLGEEHPSTLTSMNNLASTYWNQGRWKEAEELELRVMETRKIVLGEQHPDTLNSMGNLALTYWNQGRWKEAEELQVRVMETMKNVHGEQHPDTLSSMANLASTFRNQGRWKEAEELDLRVMETMKIVLGEQHPDTLRSMANLAATYRNQGRWKEAEELQVRVMGMRKNVLGEQHPDTLSSMANLALTYWNQGRWKEAEELQVRVMETRKTVLGEEHPDTLSSMANLAATYWNQGRWKEAEELQVRVMETRKNVLGERH</sequence>
<dbReference type="Gene3D" id="3.40.50.300">
    <property type="entry name" value="P-loop containing nucleotide triphosphate hydrolases"/>
    <property type="match status" value="1"/>
</dbReference>
<accession>A0A9P9DB91</accession>
<dbReference type="Pfam" id="PF13374">
    <property type="entry name" value="TPR_10"/>
    <property type="match status" value="1"/>
</dbReference>
<keyword evidence="2" id="KW-1185">Reference proteome</keyword>
<organism evidence="1 2">
    <name type="scientific">Dactylonectria macrodidyma</name>
    <dbReference type="NCBI Taxonomy" id="307937"/>
    <lineage>
        <taxon>Eukaryota</taxon>
        <taxon>Fungi</taxon>
        <taxon>Dikarya</taxon>
        <taxon>Ascomycota</taxon>
        <taxon>Pezizomycotina</taxon>
        <taxon>Sordariomycetes</taxon>
        <taxon>Hypocreomycetidae</taxon>
        <taxon>Hypocreales</taxon>
        <taxon>Nectriaceae</taxon>
        <taxon>Dactylonectria</taxon>
    </lineage>
</organism>
<dbReference type="AlphaFoldDB" id="A0A9P9DB91"/>
<name>A0A9P9DB91_9HYPO</name>
<dbReference type="EMBL" id="JAGMUV010000030">
    <property type="protein sequence ID" value="KAH7115661.1"/>
    <property type="molecule type" value="Genomic_DNA"/>
</dbReference>
<dbReference type="SUPFAM" id="SSF52540">
    <property type="entry name" value="P-loop containing nucleoside triphosphate hydrolases"/>
    <property type="match status" value="1"/>
</dbReference>
<dbReference type="Gene3D" id="1.25.40.10">
    <property type="entry name" value="Tetratricopeptide repeat domain"/>
    <property type="match status" value="2"/>
</dbReference>